<dbReference type="RefSeq" id="WP_011273644.1">
    <property type="nucleotide sequence ID" value="NC_007164.1"/>
</dbReference>
<proteinExistence type="predicted"/>
<dbReference type="HOGENOM" id="CLU_022532_1_0_11"/>
<dbReference type="Proteomes" id="UP000000545">
    <property type="component" value="Chromosome"/>
</dbReference>
<feature type="domain" description="Methyltransferase small" evidence="1">
    <location>
        <begin position="164"/>
        <end position="273"/>
    </location>
</feature>
<dbReference type="PANTHER" id="PTHR18895:SF74">
    <property type="entry name" value="MTRF1L RELEASE FACTOR GLUTAMINE METHYLTRANSFERASE"/>
    <property type="match status" value="1"/>
</dbReference>
<evidence type="ECO:0000313" key="3">
    <source>
        <dbReference type="EMBL" id="CAI37256.1"/>
    </source>
</evidence>
<dbReference type="AlphaFoldDB" id="Q4JVA1"/>
<dbReference type="GO" id="GO:0003676">
    <property type="term" value="F:nucleic acid binding"/>
    <property type="evidence" value="ECO:0007669"/>
    <property type="project" value="InterPro"/>
</dbReference>
<accession>Q4JVA1</accession>
<name>Q4JVA1_CORJK</name>
<dbReference type="eggNOG" id="COG2890">
    <property type="taxonomic scope" value="Bacteria"/>
</dbReference>
<dbReference type="KEGG" id="cjk:jk1092"/>
<organism evidence="3 4">
    <name type="scientific">Corynebacterium jeikeium (strain K411)</name>
    <dbReference type="NCBI Taxonomy" id="306537"/>
    <lineage>
        <taxon>Bacteria</taxon>
        <taxon>Bacillati</taxon>
        <taxon>Actinomycetota</taxon>
        <taxon>Actinomycetes</taxon>
        <taxon>Mycobacteriales</taxon>
        <taxon>Corynebacteriaceae</taxon>
        <taxon>Corynebacterium</taxon>
    </lineage>
</organism>
<evidence type="ECO:0000259" key="2">
    <source>
        <dbReference type="Pfam" id="PF25004"/>
    </source>
</evidence>
<protein>
    <submittedName>
        <fullName evidence="3">Putative transferase</fullName>
    </submittedName>
</protein>
<feature type="domain" description="DUF7782" evidence="2">
    <location>
        <begin position="427"/>
        <end position="552"/>
    </location>
</feature>
<evidence type="ECO:0000313" key="4">
    <source>
        <dbReference type="Proteomes" id="UP000000545"/>
    </source>
</evidence>
<dbReference type="CDD" id="cd02440">
    <property type="entry name" value="AdoMet_MTases"/>
    <property type="match status" value="1"/>
</dbReference>
<dbReference type="InterPro" id="IPR056684">
    <property type="entry name" value="DUF7782"/>
</dbReference>
<dbReference type="Pfam" id="PF25004">
    <property type="entry name" value="DUF7782"/>
    <property type="match status" value="1"/>
</dbReference>
<dbReference type="GO" id="GO:0032259">
    <property type="term" value="P:methylation"/>
    <property type="evidence" value="ECO:0007669"/>
    <property type="project" value="InterPro"/>
</dbReference>
<gene>
    <name evidence="3" type="ordered locus">jk1092</name>
</gene>
<dbReference type="InterPro" id="IPR050320">
    <property type="entry name" value="N5-glutamine_MTase"/>
</dbReference>
<dbReference type="InterPro" id="IPR029063">
    <property type="entry name" value="SAM-dependent_MTases_sf"/>
</dbReference>
<dbReference type="PATRIC" id="fig|306537.10.peg.1104"/>
<dbReference type="Pfam" id="PF05175">
    <property type="entry name" value="MTS"/>
    <property type="match status" value="1"/>
</dbReference>
<dbReference type="PANTHER" id="PTHR18895">
    <property type="entry name" value="HEMK METHYLTRANSFERASE"/>
    <property type="match status" value="1"/>
</dbReference>
<dbReference type="InterPro" id="IPR007848">
    <property type="entry name" value="Small_mtfrase_dom"/>
</dbReference>
<evidence type="ECO:0000259" key="1">
    <source>
        <dbReference type="Pfam" id="PF05175"/>
    </source>
</evidence>
<sequence>MPDLPLCKPGTATEQLVRALVAQGYGSKLILDVLGVQGVAAAQAGSPAAAAWHLSRRESAAAQLVAAVYLRRPQPASFFRNLVGTEATSGLVAEHALIPVAQQPEHGGGDGTELLRLNLDIRPAHHPAHGEAEVLVLSDPDASLEERVPGPGHVPGVGNAPLSLLNAIPQLPANARVLDLGTGSGVLALVLAANAEVEPPKIFGSDIHARALNYARAAAAAQGLDSPLVNWVQGSWFEPFSAESADTESTEAQRFDVIVANPPFVIGPSVDLEAEEGHVYRDSGLPLDAASQLVVEQSVQHLAPGGHAHLLIGWALGEEDTGAASSAAERILGWLPDEGARAWVLQRDEVDIATYVNTWLRDESIDPRSDAGQQRTTEWLDFFARHQITRIGLGWIHIEKFEGTSELTVESLDHALPAGAYLGKEAAQWFARCQWIDQLEVPGRSAATAVAEGRYRLGRGVILEKTASATNQGFGEESTRLTRTDGPGWTHEIDHELATILAGLSWEGLSLGDVAEFYHAVHGEKLGISAEELIDQLVPIAIDLVRHGMIVPEDLRELY</sequence>
<dbReference type="PROSITE" id="PS00092">
    <property type="entry name" value="N6_MTASE"/>
    <property type="match status" value="1"/>
</dbReference>
<reference evidence="3 4" key="1">
    <citation type="journal article" date="2005" name="J. Bacteriol.">
        <title>Complete genome sequence and analysis of the multiresistant nosocomial pathogen Corynebacterium jeikeium K411, a lipid-requiring bacterium of the human skin flora.</title>
        <authorList>
            <person name="Tauch A."/>
            <person name="Kaiser O."/>
            <person name="Hain T."/>
            <person name="Goesmann A."/>
            <person name="Weisshaar B."/>
            <person name="Albersmeier A."/>
            <person name="Bekel T."/>
            <person name="Bischoff N."/>
            <person name="Brune I."/>
            <person name="Chakraborty T."/>
            <person name="Kalinowski J."/>
            <person name="Meyer F."/>
            <person name="Rupp O."/>
            <person name="Schneiker S."/>
            <person name="Viehoever P."/>
            <person name="Puehler A."/>
        </authorList>
    </citation>
    <scope>NUCLEOTIDE SEQUENCE [LARGE SCALE GENOMIC DNA]</scope>
    <source>
        <strain evidence="3 4">K411</strain>
    </source>
</reference>
<dbReference type="EMBL" id="CR931997">
    <property type="protein sequence ID" value="CAI37256.1"/>
    <property type="molecule type" value="Genomic_DNA"/>
</dbReference>
<dbReference type="InterPro" id="IPR002052">
    <property type="entry name" value="DNA_methylase_N6_adenine_CS"/>
</dbReference>
<dbReference type="Gene3D" id="3.40.50.150">
    <property type="entry name" value="Vaccinia Virus protein VP39"/>
    <property type="match status" value="1"/>
</dbReference>
<keyword evidence="4" id="KW-1185">Reference proteome</keyword>
<dbReference type="GO" id="GO:0036009">
    <property type="term" value="F:protein-glutamine N-methyltransferase activity"/>
    <property type="evidence" value="ECO:0007669"/>
    <property type="project" value="TreeGrafter"/>
</dbReference>
<dbReference type="SUPFAM" id="SSF53335">
    <property type="entry name" value="S-adenosyl-L-methionine-dependent methyltransferases"/>
    <property type="match status" value="1"/>
</dbReference>
<dbReference type="STRING" id="306537.jk1092"/>
<dbReference type="OrthoDB" id="129465at2"/>
<keyword evidence="3" id="KW-0808">Transferase</keyword>